<sequence>MFGPVTIISAAFALSVAAQAPSTNLQGCVTKYDASIDYFPEKIDSANLTNLAYTYNKSYKTIVNSFSNETVVLYQCGTPKPDVPGAAQIISVPIQNLTTASTTIVTYLELLGKRSAIKHTTSGTLGYISSPCIQQLVATDASSIIEVDSKNKTHALEQIASTDVFFHYLTSIAVNTTNAVNFPASADPGVKGRAEWVGFLGAFFNLEGKANQISTALATNYAQLAAAANATSTRPVVAWVEYQKSYGPQYPEGWKINYKAYQTDFTKAAGAIPYLPATTEGTMSVTGTKTFTTTYSYNSSAAFIAALAPVDIVIDLSFANVNSSDFSTSFAIQSASPVKFFNSKQVFMFNKQISGGNGGNQFFEAATVLQNVVLADLISVTHPEVVGSSYTPRFLRNAFKDQQSVQTAKECKDVAAAEVVPIIQVVKASSAQKVATVFALALVAALL</sequence>
<name>A0A1Y2B808_9FUNG</name>
<dbReference type="PANTHER" id="PTHR38360">
    <property type="entry name" value="OS03G0120000 PROTEIN"/>
    <property type="match status" value="1"/>
</dbReference>
<protein>
    <recommendedName>
        <fullName evidence="4">Periplasmic binding protein-like II</fullName>
    </recommendedName>
</protein>
<proteinExistence type="predicted"/>
<evidence type="ECO:0000256" key="1">
    <source>
        <dbReference type="SAM" id="SignalP"/>
    </source>
</evidence>
<gene>
    <name evidence="2" type="ORF">BCR33DRAFT_724212</name>
</gene>
<dbReference type="STRING" id="329046.A0A1Y2B808"/>
<keyword evidence="1" id="KW-0732">Signal</keyword>
<comment type="caution">
    <text evidence="2">The sequence shown here is derived from an EMBL/GenBank/DDBJ whole genome shotgun (WGS) entry which is preliminary data.</text>
</comment>
<feature type="chain" id="PRO_5012530861" description="Periplasmic binding protein-like II" evidence="1">
    <location>
        <begin position="19"/>
        <end position="447"/>
    </location>
</feature>
<dbReference type="AlphaFoldDB" id="A0A1Y2B808"/>
<dbReference type="PANTHER" id="PTHR38360:SF1">
    <property type="entry name" value="F12P19.7"/>
    <property type="match status" value="1"/>
</dbReference>
<dbReference type="Proteomes" id="UP000193642">
    <property type="component" value="Unassembled WGS sequence"/>
</dbReference>
<keyword evidence="3" id="KW-1185">Reference proteome</keyword>
<evidence type="ECO:0000313" key="2">
    <source>
        <dbReference type="EMBL" id="ORY30670.1"/>
    </source>
</evidence>
<evidence type="ECO:0008006" key="4">
    <source>
        <dbReference type="Google" id="ProtNLM"/>
    </source>
</evidence>
<dbReference type="EMBL" id="MCGO01000081">
    <property type="protein sequence ID" value="ORY30670.1"/>
    <property type="molecule type" value="Genomic_DNA"/>
</dbReference>
<organism evidence="2 3">
    <name type="scientific">Rhizoclosmatium globosum</name>
    <dbReference type="NCBI Taxonomy" id="329046"/>
    <lineage>
        <taxon>Eukaryota</taxon>
        <taxon>Fungi</taxon>
        <taxon>Fungi incertae sedis</taxon>
        <taxon>Chytridiomycota</taxon>
        <taxon>Chytridiomycota incertae sedis</taxon>
        <taxon>Chytridiomycetes</taxon>
        <taxon>Chytridiales</taxon>
        <taxon>Chytriomycetaceae</taxon>
        <taxon>Rhizoclosmatium</taxon>
    </lineage>
</organism>
<dbReference type="OrthoDB" id="409848at2759"/>
<evidence type="ECO:0000313" key="3">
    <source>
        <dbReference type="Proteomes" id="UP000193642"/>
    </source>
</evidence>
<reference evidence="2 3" key="1">
    <citation type="submission" date="2016-07" db="EMBL/GenBank/DDBJ databases">
        <title>Pervasive Adenine N6-methylation of Active Genes in Fungi.</title>
        <authorList>
            <consortium name="DOE Joint Genome Institute"/>
            <person name="Mondo S.J."/>
            <person name="Dannebaum R.O."/>
            <person name="Kuo R.C."/>
            <person name="Labutti K."/>
            <person name="Haridas S."/>
            <person name="Kuo A."/>
            <person name="Salamov A."/>
            <person name="Ahrendt S.R."/>
            <person name="Lipzen A."/>
            <person name="Sullivan W."/>
            <person name="Andreopoulos W.B."/>
            <person name="Clum A."/>
            <person name="Lindquist E."/>
            <person name="Daum C."/>
            <person name="Ramamoorthy G.K."/>
            <person name="Gryganskyi A."/>
            <person name="Culley D."/>
            <person name="Magnuson J.K."/>
            <person name="James T.Y."/>
            <person name="O'Malley M.A."/>
            <person name="Stajich J.E."/>
            <person name="Spatafora J.W."/>
            <person name="Visel A."/>
            <person name="Grigoriev I.V."/>
        </authorList>
    </citation>
    <scope>NUCLEOTIDE SEQUENCE [LARGE SCALE GENOMIC DNA]</scope>
    <source>
        <strain evidence="2 3">JEL800</strain>
    </source>
</reference>
<accession>A0A1Y2B808</accession>
<feature type="signal peptide" evidence="1">
    <location>
        <begin position="1"/>
        <end position="18"/>
    </location>
</feature>